<evidence type="ECO:0000313" key="2">
    <source>
        <dbReference type="Proteomes" id="UP000836387"/>
    </source>
</evidence>
<reference evidence="1" key="2">
    <citation type="submission" date="2021-10" db="EMBL/GenBank/DDBJ databases">
        <authorList>
            <person name="Piombo E."/>
        </authorList>
    </citation>
    <scope>NUCLEOTIDE SEQUENCE</scope>
</reference>
<keyword evidence="2" id="KW-1185">Reference proteome</keyword>
<name>A0ACA9T6V4_BIOOC</name>
<comment type="caution">
    <text evidence="1">The sequence shown here is derived from an EMBL/GenBank/DDBJ whole genome shotgun (WGS) entry which is preliminary data.</text>
</comment>
<dbReference type="Proteomes" id="UP000836387">
    <property type="component" value="Unassembled WGS sequence"/>
</dbReference>
<sequence length="221" mass="25619">YSLKFGPGYISNIHLHIPEAGPNPYKVIIVLEELGIPYEAVVVKDPKEPWFTAINPNGRLPAIVDPNSGITLWESGAIVEFLVETYDKEGKLNVEDVAGKWHLKQYLHFQMSGQGPYYGQSMWFHRVPEDIPLAKNRYNEQIVRVIEVLDNILRDKNYLVNNKLTYADMSFVPWNRVIQGHPILNAVIWEAYEIEKKYPNFVAWHQRLVSRPSVEKAYKAW</sequence>
<dbReference type="EMBL" id="CADEHS020000001">
    <property type="protein sequence ID" value="CAG9936276.1"/>
    <property type="molecule type" value="Genomic_DNA"/>
</dbReference>
<feature type="non-terminal residue" evidence="1">
    <location>
        <position position="1"/>
    </location>
</feature>
<reference evidence="1" key="1">
    <citation type="submission" date="2020-04" db="EMBL/GenBank/DDBJ databases">
        <authorList>
            <person name="Broberg M."/>
        </authorList>
    </citation>
    <scope>NUCLEOTIDE SEQUENCE</scope>
</reference>
<proteinExistence type="predicted"/>
<organism evidence="1 2">
    <name type="scientific">Clonostachys rosea f. rosea IK726</name>
    <dbReference type="NCBI Taxonomy" id="1349383"/>
    <lineage>
        <taxon>Eukaryota</taxon>
        <taxon>Fungi</taxon>
        <taxon>Dikarya</taxon>
        <taxon>Ascomycota</taxon>
        <taxon>Pezizomycotina</taxon>
        <taxon>Sordariomycetes</taxon>
        <taxon>Hypocreomycetidae</taxon>
        <taxon>Hypocreales</taxon>
        <taxon>Bionectriaceae</taxon>
        <taxon>Clonostachys</taxon>
    </lineage>
</organism>
<evidence type="ECO:0000313" key="1">
    <source>
        <dbReference type="EMBL" id="CAG9936276.1"/>
    </source>
</evidence>
<accession>A0ACA9T6V4</accession>
<gene>
    <name evidence="1" type="ORF">CRV2_00003454</name>
</gene>
<protein>
    <submittedName>
        <fullName evidence="1">Uncharacterized protein</fullName>
    </submittedName>
</protein>